<dbReference type="Gene3D" id="3.90.79.10">
    <property type="entry name" value="Nucleoside Triphosphate Pyrophosphohydrolase"/>
    <property type="match status" value="1"/>
</dbReference>
<evidence type="ECO:0000313" key="4">
    <source>
        <dbReference type="Proteomes" id="UP000561617"/>
    </source>
</evidence>
<reference evidence="3 4" key="1">
    <citation type="submission" date="2020-03" db="EMBL/GenBank/DDBJ databases">
        <title>Soil Listeria distribution.</title>
        <authorList>
            <person name="Liao J."/>
            <person name="Wiedmann M."/>
        </authorList>
    </citation>
    <scope>NUCLEOTIDE SEQUENCE [LARGE SCALE GENOMIC DNA]</scope>
    <source>
        <strain evidence="3 4">FSL L7-1554</strain>
    </source>
</reference>
<dbReference type="InterPro" id="IPR020084">
    <property type="entry name" value="NUDIX_hydrolase_CS"/>
</dbReference>
<evidence type="ECO:0000256" key="1">
    <source>
        <dbReference type="ARBA" id="ARBA00022801"/>
    </source>
</evidence>
<dbReference type="GO" id="GO:0016787">
    <property type="term" value="F:hydrolase activity"/>
    <property type="evidence" value="ECO:0007669"/>
    <property type="project" value="UniProtKB-KW"/>
</dbReference>
<proteinExistence type="predicted"/>
<dbReference type="RefSeq" id="WP_185380488.1">
    <property type="nucleotide sequence ID" value="NZ_JAASTW010000001.1"/>
</dbReference>
<dbReference type="SUPFAM" id="SSF55811">
    <property type="entry name" value="Nudix"/>
    <property type="match status" value="1"/>
</dbReference>
<dbReference type="InterPro" id="IPR000086">
    <property type="entry name" value="NUDIX_hydrolase_dom"/>
</dbReference>
<accession>A0A7X1C7Y0</accession>
<dbReference type="PROSITE" id="PS51462">
    <property type="entry name" value="NUDIX"/>
    <property type="match status" value="1"/>
</dbReference>
<sequence>MRQPFQVLVIPWVQRKQEYLFGVFLRTDMNVWQFIAGGGEDEEIPIETAIRESREELNLQLDFTMLPLDSLAYIPGIYCGFNTPYVIPEYCFATNLTKFSHNIKISPEHMEFQWLSYEDALDLLEWDSNKTALYELNARLEARQQQ</sequence>
<organism evidence="3 4">
    <name type="scientific">Listeria immobilis</name>
    <dbReference type="NCBI Taxonomy" id="2713502"/>
    <lineage>
        <taxon>Bacteria</taxon>
        <taxon>Bacillati</taxon>
        <taxon>Bacillota</taxon>
        <taxon>Bacilli</taxon>
        <taxon>Bacillales</taxon>
        <taxon>Listeriaceae</taxon>
        <taxon>Listeria</taxon>
    </lineage>
</organism>
<evidence type="ECO:0000259" key="2">
    <source>
        <dbReference type="PROSITE" id="PS51462"/>
    </source>
</evidence>
<name>A0A7X1C7Y0_9LIST</name>
<dbReference type="Pfam" id="PF00293">
    <property type="entry name" value="NUDIX"/>
    <property type="match status" value="1"/>
</dbReference>
<dbReference type="CDD" id="cd04664">
    <property type="entry name" value="NUDIX_DHNTPase_like"/>
    <property type="match status" value="1"/>
</dbReference>
<dbReference type="PROSITE" id="PS00893">
    <property type="entry name" value="NUDIX_BOX"/>
    <property type="match status" value="1"/>
</dbReference>
<dbReference type="InterPro" id="IPR015797">
    <property type="entry name" value="NUDIX_hydrolase-like_dom_sf"/>
</dbReference>
<feature type="domain" description="Nudix hydrolase" evidence="2">
    <location>
        <begin position="1"/>
        <end position="139"/>
    </location>
</feature>
<comment type="caution">
    <text evidence="3">The sequence shown here is derived from an EMBL/GenBank/DDBJ whole genome shotgun (WGS) entry which is preliminary data.</text>
</comment>
<gene>
    <name evidence="3" type="ORF">HCJ38_00080</name>
</gene>
<keyword evidence="1" id="KW-0378">Hydrolase</keyword>
<dbReference type="Proteomes" id="UP000561617">
    <property type="component" value="Unassembled WGS sequence"/>
</dbReference>
<protein>
    <submittedName>
        <fullName evidence="3">NUDIX pyrophosphatase</fullName>
    </submittedName>
</protein>
<dbReference type="EMBL" id="JAASTW010000001">
    <property type="protein sequence ID" value="MBC1487430.1"/>
    <property type="molecule type" value="Genomic_DNA"/>
</dbReference>
<dbReference type="AlphaFoldDB" id="A0A7X1C7Y0"/>
<evidence type="ECO:0000313" key="3">
    <source>
        <dbReference type="EMBL" id="MBC1487430.1"/>
    </source>
</evidence>